<evidence type="ECO:0000313" key="1">
    <source>
        <dbReference type="EMBL" id="GGC42607.1"/>
    </source>
</evidence>
<dbReference type="EMBL" id="BMEC01000010">
    <property type="protein sequence ID" value="GGC42607.1"/>
    <property type="molecule type" value="Genomic_DNA"/>
</dbReference>
<organism evidence="1 2">
    <name type="scientific">Marivirga lumbricoides</name>
    <dbReference type="NCBI Taxonomy" id="1046115"/>
    <lineage>
        <taxon>Bacteria</taxon>
        <taxon>Pseudomonadati</taxon>
        <taxon>Bacteroidota</taxon>
        <taxon>Cytophagia</taxon>
        <taxon>Cytophagales</taxon>
        <taxon>Marivirgaceae</taxon>
        <taxon>Marivirga</taxon>
    </lineage>
</organism>
<keyword evidence="2" id="KW-1185">Reference proteome</keyword>
<comment type="caution">
    <text evidence="1">The sequence shown here is derived from an EMBL/GenBank/DDBJ whole genome shotgun (WGS) entry which is preliminary data.</text>
</comment>
<reference evidence="2" key="1">
    <citation type="journal article" date="2019" name="Int. J. Syst. Evol. Microbiol.">
        <title>The Global Catalogue of Microorganisms (GCM) 10K type strain sequencing project: providing services to taxonomists for standard genome sequencing and annotation.</title>
        <authorList>
            <consortium name="The Broad Institute Genomics Platform"/>
            <consortium name="The Broad Institute Genome Sequencing Center for Infectious Disease"/>
            <person name="Wu L."/>
            <person name="Ma J."/>
        </authorList>
    </citation>
    <scope>NUCLEOTIDE SEQUENCE [LARGE SCALE GENOMIC DNA]</scope>
    <source>
        <strain evidence="2">CGMCC 1.10832</strain>
    </source>
</reference>
<protein>
    <submittedName>
        <fullName evidence="1">Uncharacterized protein</fullName>
    </submittedName>
</protein>
<dbReference type="RefSeq" id="WP_188464991.1">
    <property type="nucleotide sequence ID" value="NZ_BAABHU010000010.1"/>
</dbReference>
<proteinExistence type="predicted"/>
<evidence type="ECO:0000313" key="2">
    <source>
        <dbReference type="Proteomes" id="UP000636010"/>
    </source>
</evidence>
<gene>
    <name evidence="1" type="ORF">GCM10011506_30240</name>
</gene>
<name>A0ABQ1MLI1_9BACT</name>
<sequence>MNRKISIILIIILIGFFLIRIRPIDFKQKIELAILEQIDTDFLWRNLRYIPENISERFSFKLFKEKGESKIYCVNYSYKSVFYSFYYGVWANGDINNIKKGFVTNPANGFDMTDLIQIEAFNRIAKEFNWSNTTLIHNFSFFLSNFCEMEYSLPLESVDDYERIIGQYPLSKEKEIILTPILSRNRVENLLNKEDNGIYYYWYYDQGLMKFSYHLVGGEVKWVKSSFVGYLGNEITRI</sequence>
<accession>A0ABQ1MLI1</accession>
<dbReference type="Proteomes" id="UP000636010">
    <property type="component" value="Unassembled WGS sequence"/>
</dbReference>